<keyword evidence="5" id="KW-0862">Zinc</keyword>
<feature type="domain" description="C2H2-type" evidence="10">
    <location>
        <begin position="352"/>
        <end position="379"/>
    </location>
</feature>
<dbReference type="GO" id="GO:0005634">
    <property type="term" value="C:nucleus"/>
    <property type="evidence" value="ECO:0007669"/>
    <property type="project" value="UniProtKB-SubCell"/>
</dbReference>
<dbReference type="InterPro" id="IPR036236">
    <property type="entry name" value="Znf_C2H2_sf"/>
</dbReference>
<dbReference type="FunFam" id="3.30.160.60:FF:001465">
    <property type="entry name" value="Zinc finger protein 560"/>
    <property type="match status" value="1"/>
</dbReference>
<dbReference type="InterPro" id="IPR050527">
    <property type="entry name" value="Snail/Krueppel_Znf"/>
</dbReference>
<keyword evidence="6" id="KW-0238">DNA-binding</keyword>
<dbReference type="GO" id="GO:0000981">
    <property type="term" value="F:DNA-binding transcription factor activity, RNA polymerase II-specific"/>
    <property type="evidence" value="ECO:0007669"/>
    <property type="project" value="TreeGrafter"/>
</dbReference>
<sequence>MTAVNNALRSIVNGDKDFCCLCMSAIHDKPIGLNDDIVVNINNYDYEIVISEVLNSLFDEQMCNYISTFDTLCDQCISSAISSYKFKLSSERNATYLTNVFDGIANNFEYTTDELYDAKSLYVSLNLEDFTSKQYYDTKKISTTRAALRRYTTLDSTPKTNVEDLILKAIKKEKDDEIGERKRKKKHKVDIPTKDMLWDKNNPELFRCKECFKDYPTIWNLRNHFIRVHAPKVFKCPECPRSYGSAAYLEAHKFESHCTVVCSECGKTFYNRHTLKMHELGHHLSLVCQDCGRVYKNKATFKKHIELNVCGQESRAHPSEAKFTCDYCDKKYTQKVSLRVHIQYEHGNYKAHICEWCGKKFWAQSRLKAHIVKHTREKNFPCSTCGRKFVSKESLLYHTRTHTGEKPYKCPHCESRFLSASRRSDHVKRQHLNATLECDICHSKFNSRTFLIKHQRSHAKPSDNKINFTYKSLENKQVKLNYGDQIKTLSKTEAETKSNVWQMDVVKVVGDSIPGLQKIIESSEANLNQLTRQVYHDEDTQQSEDGKVYLEVSDDAEDYIKILGV</sequence>
<dbReference type="SMART" id="SM00355">
    <property type="entry name" value="ZnF_C2H2"/>
    <property type="match status" value="9"/>
</dbReference>
<feature type="domain" description="C2H2-type" evidence="10">
    <location>
        <begin position="323"/>
        <end position="351"/>
    </location>
</feature>
<evidence type="ECO:0000256" key="6">
    <source>
        <dbReference type="ARBA" id="ARBA00023125"/>
    </source>
</evidence>
<evidence type="ECO:0000256" key="9">
    <source>
        <dbReference type="PROSITE-ProRule" id="PRU00042"/>
    </source>
</evidence>
<evidence type="ECO:0000256" key="7">
    <source>
        <dbReference type="ARBA" id="ARBA00023242"/>
    </source>
</evidence>
<evidence type="ECO:0000256" key="3">
    <source>
        <dbReference type="ARBA" id="ARBA00022737"/>
    </source>
</evidence>
<accession>A0A2A4K2W0</accession>
<dbReference type="PROSITE" id="PS00028">
    <property type="entry name" value="ZINC_FINGER_C2H2_1"/>
    <property type="match status" value="6"/>
</dbReference>
<dbReference type="PROSITE" id="PS50157">
    <property type="entry name" value="ZINC_FINGER_C2H2_2"/>
    <property type="match status" value="6"/>
</dbReference>
<keyword evidence="4 9" id="KW-0863">Zinc-finger</keyword>
<organism evidence="11">
    <name type="scientific">Heliothis virescens</name>
    <name type="common">Tobacco budworm moth</name>
    <dbReference type="NCBI Taxonomy" id="7102"/>
    <lineage>
        <taxon>Eukaryota</taxon>
        <taxon>Metazoa</taxon>
        <taxon>Ecdysozoa</taxon>
        <taxon>Arthropoda</taxon>
        <taxon>Hexapoda</taxon>
        <taxon>Insecta</taxon>
        <taxon>Pterygota</taxon>
        <taxon>Neoptera</taxon>
        <taxon>Endopterygota</taxon>
        <taxon>Lepidoptera</taxon>
        <taxon>Glossata</taxon>
        <taxon>Ditrysia</taxon>
        <taxon>Noctuoidea</taxon>
        <taxon>Noctuidae</taxon>
        <taxon>Heliothinae</taxon>
        <taxon>Heliothis</taxon>
    </lineage>
</organism>
<protein>
    <recommendedName>
        <fullName evidence="10">C2H2-type domain-containing protein</fullName>
    </recommendedName>
</protein>
<evidence type="ECO:0000256" key="8">
    <source>
        <dbReference type="ARBA" id="ARBA00037948"/>
    </source>
</evidence>
<reference evidence="11" key="1">
    <citation type="submission" date="2017-09" db="EMBL/GenBank/DDBJ databases">
        <title>Contemporary evolution of a Lepidopteran species, Heliothis virescens, in response to modern agricultural practices.</title>
        <authorList>
            <person name="Fritz M.L."/>
            <person name="Deyonke A.M."/>
            <person name="Papanicolaou A."/>
            <person name="Micinski S."/>
            <person name="Westbrook J."/>
            <person name="Gould F."/>
        </authorList>
    </citation>
    <scope>NUCLEOTIDE SEQUENCE [LARGE SCALE GENOMIC DNA]</scope>
    <source>
        <strain evidence="11">HvINT-</strain>
        <tissue evidence="11">Whole body</tissue>
    </source>
</reference>
<proteinExistence type="inferred from homology"/>
<dbReference type="STRING" id="7102.A0A2A4K2W0"/>
<dbReference type="Gene3D" id="3.30.160.60">
    <property type="entry name" value="Classic Zinc Finger"/>
    <property type="match status" value="6"/>
</dbReference>
<dbReference type="GO" id="GO:0008270">
    <property type="term" value="F:zinc ion binding"/>
    <property type="evidence" value="ECO:0007669"/>
    <property type="project" value="UniProtKB-KW"/>
</dbReference>
<dbReference type="AlphaFoldDB" id="A0A2A4K2W0"/>
<dbReference type="SUPFAM" id="SSF57667">
    <property type="entry name" value="beta-beta-alpha zinc fingers"/>
    <property type="match status" value="5"/>
</dbReference>
<dbReference type="PANTHER" id="PTHR24388:SF104">
    <property type="entry name" value="AT-RICH BINDING PROTEIN-RELATED"/>
    <property type="match status" value="1"/>
</dbReference>
<evidence type="ECO:0000256" key="4">
    <source>
        <dbReference type="ARBA" id="ARBA00022771"/>
    </source>
</evidence>
<evidence type="ECO:0000259" key="10">
    <source>
        <dbReference type="PROSITE" id="PS50157"/>
    </source>
</evidence>
<dbReference type="EMBL" id="NWSH01000255">
    <property type="protein sequence ID" value="PCG77982.1"/>
    <property type="molecule type" value="Genomic_DNA"/>
</dbReference>
<feature type="domain" description="C2H2-type" evidence="10">
    <location>
        <begin position="234"/>
        <end position="257"/>
    </location>
</feature>
<evidence type="ECO:0000256" key="1">
    <source>
        <dbReference type="ARBA" id="ARBA00004123"/>
    </source>
</evidence>
<name>A0A2A4K2W0_HELVI</name>
<dbReference type="PANTHER" id="PTHR24388">
    <property type="entry name" value="ZINC FINGER PROTEIN"/>
    <property type="match status" value="1"/>
</dbReference>
<keyword evidence="2" id="KW-0479">Metal-binding</keyword>
<evidence type="ECO:0000256" key="5">
    <source>
        <dbReference type="ARBA" id="ARBA00022833"/>
    </source>
</evidence>
<comment type="subcellular location">
    <subcellularLocation>
        <location evidence="1">Nucleus</location>
    </subcellularLocation>
</comment>
<feature type="domain" description="C2H2-type" evidence="10">
    <location>
        <begin position="380"/>
        <end position="407"/>
    </location>
</feature>
<dbReference type="GO" id="GO:0000978">
    <property type="term" value="F:RNA polymerase II cis-regulatory region sequence-specific DNA binding"/>
    <property type="evidence" value="ECO:0007669"/>
    <property type="project" value="TreeGrafter"/>
</dbReference>
<feature type="domain" description="C2H2-type" evidence="10">
    <location>
        <begin position="436"/>
        <end position="463"/>
    </location>
</feature>
<dbReference type="Pfam" id="PF00096">
    <property type="entry name" value="zf-C2H2"/>
    <property type="match status" value="5"/>
</dbReference>
<comment type="caution">
    <text evidence="11">The sequence shown here is derived from an EMBL/GenBank/DDBJ whole genome shotgun (WGS) entry which is preliminary data.</text>
</comment>
<evidence type="ECO:0000256" key="2">
    <source>
        <dbReference type="ARBA" id="ARBA00022723"/>
    </source>
</evidence>
<dbReference type="GO" id="GO:0000122">
    <property type="term" value="P:negative regulation of transcription by RNA polymerase II"/>
    <property type="evidence" value="ECO:0007669"/>
    <property type="project" value="UniProtKB-ARBA"/>
</dbReference>
<comment type="similarity">
    <text evidence="8">Belongs to the snail C2H2-type zinc-finger protein family.</text>
</comment>
<keyword evidence="3" id="KW-0677">Repeat</keyword>
<gene>
    <name evidence="11" type="ORF">B5V51_5686</name>
</gene>
<dbReference type="InterPro" id="IPR013087">
    <property type="entry name" value="Znf_C2H2_type"/>
</dbReference>
<keyword evidence="7" id="KW-0539">Nucleus</keyword>
<feature type="domain" description="C2H2-type" evidence="10">
    <location>
        <begin position="260"/>
        <end position="282"/>
    </location>
</feature>
<evidence type="ECO:0000313" key="11">
    <source>
        <dbReference type="EMBL" id="PCG77982.1"/>
    </source>
</evidence>